<dbReference type="EMBL" id="SWOV01000032">
    <property type="protein sequence ID" value="NFF88525.1"/>
    <property type="molecule type" value="Genomic_DNA"/>
</dbReference>
<evidence type="ECO:0000313" key="13">
    <source>
        <dbReference type="Proteomes" id="UP000473681"/>
    </source>
</evidence>
<evidence type="ECO:0000256" key="3">
    <source>
        <dbReference type="ARBA" id="ARBA00020392"/>
    </source>
</evidence>
<comment type="subcellular location">
    <subcellularLocation>
        <location evidence="1">Cell membrane</location>
        <topology evidence="1">Peripheral membrane protein</topology>
        <orientation evidence="1">Cytoplasmic side</orientation>
    </subcellularLocation>
</comment>
<evidence type="ECO:0000256" key="6">
    <source>
        <dbReference type="ARBA" id="ARBA00022500"/>
    </source>
</evidence>
<keyword evidence="10" id="KW-1006">Bacterial flagellum protein export</keyword>
<dbReference type="Proteomes" id="UP000476820">
    <property type="component" value="Unassembled WGS sequence"/>
</dbReference>
<keyword evidence="8" id="KW-0653">Protein transport</keyword>
<evidence type="ECO:0000256" key="9">
    <source>
        <dbReference type="ARBA" id="ARBA00023136"/>
    </source>
</evidence>
<comment type="similarity">
    <text evidence="2">Belongs to the FliJ family.</text>
</comment>
<proteinExistence type="inferred from homology"/>
<evidence type="ECO:0000256" key="8">
    <source>
        <dbReference type="ARBA" id="ARBA00022927"/>
    </source>
</evidence>
<evidence type="ECO:0000256" key="5">
    <source>
        <dbReference type="ARBA" id="ARBA00022475"/>
    </source>
</evidence>
<keyword evidence="4" id="KW-0813">Transport</keyword>
<dbReference type="GO" id="GO:0005886">
    <property type="term" value="C:plasma membrane"/>
    <property type="evidence" value="ECO:0007669"/>
    <property type="project" value="UniProtKB-SubCell"/>
</dbReference>
<keyword evidence="6" id="KW-0145">Chemotaxis</keyword>
<dbReference type="Gene3D" id="1.10.287.1700">
    <property type="match status" value="1"/>
</dbReference>
<keyword evidence="12" id="KW-0969">Cilium</keyword>
<dbReference type="GO" id="GO:0071973">
    <property type="term" value="P:bacterial-type flagellum-dependent cell motility"/>
    <property type="evidence" value="ECO:0007669"/>
    <property type="project" value="InterPro"/>
</dbReference>
<dbReference type="RefSeq" id="WP_053342162.1">
    <property type="nucleotide sequence ID" value="NZ_JACBDB010000004.1"/>
</dbReference>
<reference evidence="13 14" key="1">
    <citation type="submission" date="2019-04" db="EMBL/GenBank/DDBJ databases">
        <title>Genome sequencing of Clostridium botulinum Groups I-IV and Clostridium butyricum.</title>
        <authorList>
            <person name="Brunt J."/>
            <person name="Van Vliet A.H.M."/>
            <person name="Stringer S.C."/>
            <person name="Carter A.T."/>
            <person name="Peck M.W."/>
        </authorList>
    </citation>
    <scope>NUCLEOTIDE SEQUENCE [LARGE SCALE GENOMIC DNA]</scope>
    <source>
        <strain evidence="11 14">1605</strain>
        <strain evidence="12 13">CB-K-33E</strain>
    </source>
</reference>
<organism evidence="12 13">
    <name type="scientific">Clostridium botulinum</name>
    <dbReference type="NCBI Taxonomy" id="1491"/>
    <lineage>
        <taxon>Bacteria</taxon>
        <taxon>Bacillati</taxon>
        <taxon>Bacillota</taxon>
        <taxon>Clostridia</taxon>
        <taxon>Eubacteriales</taxon>
        <taxon>Clostridiaceae</taxon>
        <taxon>Clostridium</taxon>
    </lineage>
</organism>
<sequence>MAEKFKFSLDKLLEIRQDKEEESKRIFTETQRQKQNTEKKLNQLKFNYDKYNGIVPGEDVVYQKLKRYYLQGLETGIKETEKDLVLKDKKVNEARNDLVSKQVDRKTVEILKEKKLLEHIKEEERVEQVNLDEIALYSYMRNINEGR</sequence>
<evidence type="ECO:0000256" key="1">
    <source>
        <dbReference type="ARBA" id="ARBA00004413"/>
    </source>
</evidence>
<evidence type="ECO:0000256" key="2">
    <source>
        <dbReference type="ARBA" id="ARBA00010004"/>
    </source>
</evidence>
<dbReference type="GO" id="GO:0006935">
    <property type="term" value="P:chemotaxis"/>
    <property type="evidence" value="ECO:0007669"/>
    <property type="project" value="UniProtKB-KW"/>
</dbReference>
<dbReference type="Pfam" id="PF02050">
    <property type="entry name" value="FliJ"/>
    <property type="match status" value="1"/>
</dbReference>
<dbReference type="EMBL" id="SWVK01000016">
    <property type="protein sequence ID" value="NFN35809.1"/>
    <property type="molecule type" value="Genomic_DNA"/>
</dbReference>
<dbReference type="AlphaFoldDB" id="A0A0L9Y9K3"/>
<evidence type="ECO:0000313" key="12">
    <source>
        <dbReference type="EMBL" id="NFN35809.1"/>
    </source>
</evidence>
<dbReference type="NCBIfam" id="TIGR02473">
    <property type="entry name" value="flagell_FliJ"/>
    <property type="match status" value="1"/>
</dbReference>
<dbReference type="Proteomes" id="UP000473681">
    <property type="component" value="Unassembled WGS sequence"/>
</dbReference>
<dbReference type="GO" id="GO:0015031">
    <property type="term" value="P:protein transport"/>
    <property type="evidence" value="ECO:0007669"/>
    <property type="project" value="UniProtKB-KW"/>
</dbReference>
<protein>
    <recommendedName>
        <fullName evidence="3">Flagellar FliJ protein</fullName>
    </recommendedName>
</protein>
<evidence type="ECO:0000256" key="7">
    <source>
        <dbReference type="ARBA" id="ARBA00022795"/>
    </source>
</evidence>
<keyword evidence="9" id="KW-0472">Membrane</keyword>
<keyword evidence="7" id="KW-1005">Bacterial flagellum biogenesis</keyword>
<dbReference type="GO" id="GO:0009288">
    <property type="term" value="C:bacterial-type flagellum"/>
    <property type="evidence" value="ECO:0007669"/>
    <property type="project" value="InterPro"/>
</dbReference>
<keyword evidence="5" id="KW-1003">Cell membrane</keyword>
<keyword evidence="12" id="KW-0966">Cell projection</keyword>
<dbReference type="OrthoDB" id="1707704at2"/>
<gene>
    <name evidence="12" type="primary">fliJ</name>
    <name evidence="11" type="ORF">FC774_11675</name>
    <name evidence="12" type="ORF">FDB51_11890</name>
</gene>
<evidence type="ECO:0000313" key="11">
    <source>
        <dbReference type="EMBL" id="NFF88525.1"/>
    </source>
</evidence>
<dbReference type="InterPro" id="IPR012823">
    <property type="entry name" value="Flagell_FliJ"/>
</dbReference>
<name>A0A0L9Y9K3_CLOBO</name>
<evidence type="ECO:0000313" key="14">
    <source>
        <dbReference type="Proteomes" id="UP000476820"/>
    </source>
</evidence>
<dbReference type="InterPro" id="IPR053716">
    <property type="entry name" value="Flag_assembly_chemotaxis_eff"/>
</dbReference>
<dbReference type="GO" id="GO:0044781">
    <property type="term" value="P:bacterial-type flagellum organization"/>
    <property type="evidence" value="ECO:0007669"/>
    <property type="project" value="UniProtKB-KW"/>
</dbReference>
<comment type="caution">
    <text evidence="12">The sequence shown here is derived from an EMBL/GenBank/DDBJ whole genome shotgun (WGS) entry which is preliminary data.</text>
</comment>
<evidence type="ECO:0000256" key="4">
    <source>
        <dbReference type="ARBA" id="ARBA00022448"/>
    </source>
</evidence>
<keyword evidence="12" id="KW-0282">Flagellum</keyword>
<evidence type="ECO:0000256" key="10">
    <source>
        <dbReference type="ARBA" id="ARBA00023225"/>
    </source>
</evidence>
<accession>A0A0L9Y9K3</accession>